<proteinExistence type="inferred from homology"/>
<comment type="caution">
    <text evidence="9">The sequence shown here is derived from an EMBL/GenBank/DDBJ whole genome shotgun (WGS) entry which is preliminary data.</text>
</comment>
<dbReference type="InterPro" id="IPR002942">
    <property type="entry name" value="S4_RNA-bd"/>
</dbReference>
<dbReference type="Gene3D" id="3.10.290.10">
    <property type="entry name" value="RNA-binding S4 domain"/>
    <property type="match status" value="1"/>
</dbReference>
<keyword evidence="5" id="KW-0694">RNA-binding</keyword>
<dbReference type="AlphaFoldDB" id="A0A4Q7N0E5"/>
<dbReference type="RefSeq" id="WP_130539181.1">
    <property type="nucleotide sequence ID" value="NZ_SGXA01000001.1"/>
</dbReference>
<dbReference type="EMBL" id="SGXA01000001">
    <property type="protein sequence ID" value="RZS74733.1"/>
    <property type="molecule type" value="Genomic_DNA"/>
</dbReference>
<dbReference type="NCBIfam" id="TIGR00093">
    <property type="entry name" value="pseudouridine synthase"/>
    <property type="match status" value="1"/>
</dbReference>
<dbReference type="SUPFAM" id="SSF55174">
    <property type="entry name" value="Alpha-L RNA-binding motif"/>
    <property type="match status" value="1"/>
</dbReference>
<dbReference type="Gene3D" id="3.30.70.1560">
    <property type="entry name" value="Alpha-L RNA-binding motif"/>
    <property type="match status" value="1"/>
</dbReference>
<evidence type="ECO:0000313" key="9">
    <source>
        <dbReference type="EMBL" id="RZS74733.1"/>
    </source>
</evidence>
<evidence type="ECO:0000256" key="4">
    <source>
        <dbReference type="ARBA" id="ARBA00036535"/>
    </source>
</evidence>
<dbReference type="GO" id="GO:0000455">
    <property type="term" value="P:enzyme-directed rRNA pseudouridine synthesis"/>
    <property type="evidence" value="ECO:0007669"/>
    <property type="project" value="UniProtKB-ARBA"/>
</dbReference>
<accession>A0A4Q7N0E5</accession>
<reference evidence="9 10" key="1">
    <citation type="submission" date="2019-02" db="EMBL/GenBank/DDBJ databases">
        <title>Genomic Encyclopedia of Type Strains, Phase IV (KMG-IV): sequencing the most valuable type-strain genomes for metagenomic binning, comparative biology and taxonomic classification.</title>
        <authorList>
            <person name="Goeker M."/>
        </authorList>
    </citation>
    <scope>NUCLEOTIDE SEQUENCE [LARGE SCALE GENOMIC DNA]</scope>
    <source>
        <strain evidence="9 10">DSM 18116</strain>
    </source>
</reference>
<dbReference type="NCBIfam" id="NF007784">
    <property type="entry name" value="PRK10475.1"/>
    <property type="match status" value="1"/>
</dbReference>
<dbReference type="PANTHER" id="PTHR47683:SF2">
    <property type="entry name" value="RNA-BINDING S4 DOMAIN-CONTAINING PROTEIN"/>
    <property type="match status" value="1"/>
</dbReference>
<comment type="similarity">
    <text evidence="1 6">Belongs to the pseudouridine synthase RsuA family.</text>
</comment>
<feature type="domain" description="RNA-binding S4" evidence="8">
    <location>
        <begin position="5"/>
        <end position="71"/>
    </location>
</feature>
<dbReference type="CDD" id="cd00165">
    <property type="entry name" value="S4"/>
    <property type="match status" value="1"/>
</dbReference>
<protein>
    <recommendedName>
        <fullName evidence="6">Pseudouridine synthase</fullName>
        <ecNumber evidence="6">5.4.99.-</ecNumber>
    </recommendedName>
</protein>
<dbReference type="FunFam" id="3.10.290.10:FF:000003">
    <property type="entry name" value="Pseudouridine synthase"/>
    <property type="match status" value="1"/>
</dbReference>
<gene>
    <name evidence="9" type="ORF">EV199_0584</name>
</gene>
<dbReference type="InterPro" id="IPR042092">
    <property type="entry name" value="PsdUridine_s_RsuA/RluB/E/F_cat"/>
</dbReference>
<name>A0A4Q7N0E5_9BACT</name>
<dbReference type="InterPro" id="IPR000748">
    <property type="entry name" value="PsdUridine_synth_RsuA/RluB/E/F"/>
</dbReference>
<dbReference type="InterPro" id="IPR020094">
    <property type="entry name" value="TruA/RsuA/RluB/E/F_N"/>
</dbReference>
<dbReference type="GO" id="GO:0003723">
    <property type="term" value="F:RNA binding"/>
    <property type="evidence" value="ECO:0007669"/>
    <property type="project" value="UniProtKB-KW"/>
</dbReference>
<feature type="compositionally biased region" description="Basic residues" evidence="7">
    <location>
        <begin position="348"/>
        <end position="361"/>
    </location>
</feature>
<feature type="compositionally biased region" description="Basic and acidic residues" evidence="7">
    <location>
        <begin position="269"/>
        <end position="340"/>
    </location>
</feature>
<evidence type="ECO:0000256" key="2">
    <source>
        <dbReference type="ARBA" id="ARBA00023235"/>
    </source>
</evidence>
<dbReference type="Pfam" id="PF00849">
    <property type="entry name" value="PseudoU_synth_2"/>
    <property type="match status" value="1"/>
</dbReference>
<dbReference type="InterPro" id="IPR018496">
    <property type="entry name" value="PsdUridine_synth_RsuA/RluB_CS"/>
</dbReference>
<dbReference type="PROSITE" id="PS50889">
    <property type="entry name" value="S4"/>
    <property type="match status" value="1"/>
</dbReference>
<organism evidence="9 10">
    <name type="scientific">Pseudobacter ginsenosidimutans</name>
    <dbReference type="NCBI Taxonomy" id="661488"/>
    <lineage>
        <taxon>Bacteria</taxon>
        <taxon>Pseudomonadati</taxon>
        <taxon>Bacteroidota</taxon>
        <taxon>Chitinophagia</taxon>
        <taxon>Chitinophagales</taxon>
        <taxon>Chitinophagaceae</taxon>
        <taxon>Pseudobacter</taxon>
    </lineage>
</organism>
<evidence type="ECO:0000256" key="1">
    <source>
        <dbReference type="ARBA" id="ARBA00008348"/>
    </source>
</evidence>
<sequence>MDNSISLNKFISDTGYCSRREADNLIREGRVMLNDQVAVLGNRFSPGDVVEVDGSLITPDNKGKRVYLALNKPAGITSTTEENVKGNIISFVGYPKRIFPIGRLDKDSEGLIFLTNDGDIINKILRAGNSHEKEYIVRLNKAADPHFAQRMSNGLPIMGTTTLPCKVIMINRQTFRIILTQGLNRQIRRMCEYLGYSVTGLQRVRIMNISLGNLPLGKWRNLSDAEVNMLKEAVSHSTGTAEKKEKKKQSGRHEQGKTTSNRSGTPHHPKTDRNKPAYKKDNPGFKEKHGSKEKSEFKDKPKFKDRAGYKKQTESKDKPGFKDKPFSKDKPGFKEKRGSGDRSQGSGKVKKSTGRKNFRSR</sequence>
<keyword evidence="2 6" id="KW-0413">Isomerase</keyword>
<dbReference type="InterPro" id="IPR020103">
    <property type="entry name" value="PsdUridine_synth_cat_dom_sf"/>
</dbReference>
<comment type="catalytic activity">
    <reaction evidence="4">
        <text>uridine(2604) in 23S rRNA = pseudouridine(2604) in 23S rRNA</text>
        <dbReference type="Rhea" id="RHEA:38875"/>
        <dbReference type="Rhea" id="RHEA-COMP:10093"/>
        <dbReference type="Rhea" id="RHEA-COMP:10094"/>
        <dbReference type="ChEBI" id="CHEBI:65314"/>
        <dbReference type="ChEBI" id="CHEBI:65315"/>
        <dbReference type="EC" id="5.4.99.21"/>
    </reaction>
</comment>
<dbReference type="Proteomes" id="UP000293874">
    <property type="component" value="Unassembled WGS sequence"/>
</dbReference>
<evidence type="ECO:0000256" key="6">
    <source>
        <dbReference type="RuleBase" id="RU003887"/>
    </source>
</evidence>
<dbReference type="Pfam" id="PF01479">
    <property type="entry name" value="S4"/>
    <property type="match status" value="1"/>
</dbReference>
<dbReference type="GO" id="GO:0160138">
    <property type="term" value="F:23S rRNA pseudouridine(2604) synthase activity"/>
    <property type="evidence" value="ECO:0007669"/>
    <property type="project" value="UniProtKB-EC"/>
</dbReference>
<dbReference type="Gene3D" id="3.30.70.580">
    <property type="entry name" value="Pseudouridine synthase I, catalytic domain, N-terminal subdomain"/>
    <property type="match status" value="1"/>
</dbReference>
<dbReference type="InterPro" id="IPR036986">
    <property type="entry name" value="S4_RNA-bd_sf"/>
</dbReference>
<dbReference type="PANTHER" id="PTHR47683">
    <property type="entry name" value="PSEUDOURIDINE SYNTHASE FAMILY PROTEIN-RELATED"/>
    <property type="match status" value="1"/>
</dbReference>
<evidence type="ECO:0000256" key="5">
    <source>
        <dbReference type="PROSITE-ProRule" id="PRU00182"/>
    </source>
</evidence>
<dbReference type="SUPFAM" id="SSF55120">
    <property type="entry name" value="Pseudouridine synthase"/>
    <property type="match status" value="1"/>
</dbReference>
<dbReference type="SMART" id="SM00363">
    <property type="entry name" value="S4"/>
    <property type="match status" value="1"/>
</dbReference>
<keyword evidence="10" id="KW-1185">Reference proteome</keyword>
<dbReference type="CDD" id="cd02554">
    <property type="entry name" value="PseudoU_synth_RluF"/>
    <property type="match status" value="1"/>
</dbReference>
<dbReference type="PROSITE" id="PS01149">
    <property type="entry name" value="PSI_RSU"/>
    <property type="match status" value="1"/>
</dbReference>
<dbReference type="InterPro" id="IPR006145">
    <property type="entry name" value="PsdUridine_synth_RsuA/RluA"/>
</dbReference>
<evidence type="ECO:0000256" key="7">
    <source>
        <dbReference type="SAM" id="MobiDB-lite"/>
    </source>
</evidence>
<evidence type="ECO:0000259" key="8">
    <source>
        <dbReference type="SMART" id="SM00363"/>
    </source>
</evidence>
<evidence type="ECO:0000256" key="3">
    <source>
        <dbReference type="ARBA" id="ARBA00036390"/>
    </source>
</evidence>
<dbReference type="FunFam" id="3.30.70.1560:FF:000002">
    <property type="entry name" value="Pseudouridine synthase"/>
    <property type="match status" value="1"/>
</dbReference>
<feature type="region of interest" description="Disordered" evidence="7">
    <location>
        <begin position="234"/>
        <end position="361"/>
    </location>
</feature>
<comment type="catalytic activity">
    <reaction evidence="3">
        <text>uridine(35) in tRNA(Tyr) = pseudouridine(35) in tRNA(Tyr)</text>
        <dbReference type="Rhea" id="RHEA:60556"/>
        <dbReference type="Rhea" id="RHEA-COMP:15607"/>
        <dbReference type="Rhea" id="RHEA-COMP:15608"/>
        <dbReference type="ChEBI" id="CHEBI:65314"/>
        <dbReference type="ChEBI" id="CHEBI:65315"/>
    </reaction>
</comment>
<dbReference type="InterPro" id="IPR050343">
    <property type="entry name" value="RsuA_PseudoU_synthase"/>
</dbReference>
<evidence type="ECO:0000313" key="10">
    <source>
        <dbReference type="Proteomes" id="UP000293874"/>
    </source>
</evidence>
<dbReference type="EC" id="5.4.99.-" evidence="6"/>